<dbReference type="Proteomes" id="UP000831701">
    <property type="component" value="Chromosome 10"/>
</dbReference>
<evidence type="ECO:0000313" key="1">
    <source>
        <dbReference type="EMBL" id="KAI3366584.1"/>
    </source>
</evidence>
<accession>A0ACB8WFP1</accession>
<keyword evidence="2" id="KW-1185">Reference proteome</keyword>
<gene>
    <name evidence="1" type="ORF">L3Q82_009200</name>
</gene>
<name>A0ACB8WFP1_9TELE</name>
<sequence>MEPSLSRVLDSATVTRESSFVPTTEPARLISLSSLDVFLFGYAAPPAYHSVKEDTGNHRLGEEKRASTVPWGAPVLLTTVSGRDVLQPDVLWSASEVIGDPVLQLGVHSHPAQFVPKQSGLDGIEGTEGTGEVQEKNPHCAASLIQMGVGSMEQVEDGILHTNTWLVGELQAILGVLHLGSEEAEEEPLQRLHQM</sequence>
<dbReference type="EMBL" id="CM041540">
    <property type="protein sequence ID" value="KAI3366584.1"/>
    <property type="molecule type" value="Genomic_DNA"/>
</dbReference>
<protein>
    <submittedName>
        <fullName evidence="1">Uncharacterized protein</fullName>
    </submittedName>
</protein>
<evidence type="ECO:0000313" key="2">
    <source>
        <dbReference type="Proteomes" id="UP000831701"/>
    </source>
</evidence>
<organism evidence="1 2">
    <name type="scientific">Scortum barcoo</name>
    <name type="common">barcoo grunter</name>
    <dbReference type="NCBI Taxonomy" id="214431"/>
    <lineage>
        <taxon>Eukaryota</taxon>
        <taxon>Metazoa</taxon>
        <taxon>Chordata</taxon>
        <taxon>Craniata</taxon>
        <taxon>Vertebrata</taxon>
        <taxon>Euteleostomi</taxon>
        <taxon>Actinopterygii</taxon>
        <taxon>Neopterygii</taxon>
        <taxon>Teleostei</taxon>
        <taxon>Neoteleostei</taxon>
        <taxon>Acanthomorphata</taxon>
        <taxon>Eupercaria</taxon>
        <taxon>Centrarchiformes</taxon>
        <taxon>Terapontoidei</taxon>
        <taxon>Terapontidae</taxon>
        <taxon>Scortum</taxon>
    </lineage>
</organism>
<reference evidence="1" key="1">
    <citation type="submission" date="2022-04" db="EMBL/GenBank/DDBJ databases">
        <title>Jade perch genome.</title>
        <authorList>
            <person name="Chao B."/>
        </authorList>
    </citation>
    <scope>NUCLEOTIDE SEQUENCE</scope>
    <source>
        <strain evidence="1">CB-2022</strain>
    </source>
</reference>
<comment type="caution">
    <text evidence="1">The sequence shown here is derived from an EMBL/GenBank/DDBJ whole genome shotgun (WGS) entry which is preliminary data.</text>
</comment>
<proteinExistence type="predicted"/>